<proteinExistence type="predicted"/>
<dbReference type="Proteomes" id="UP001165575">
    <property type="component" value="Unassembled WGS sequence"/>
</dbReference>
<gene>
    <name evidence="1" type="ORF">NQF89_00025</name>
</gene>
<comment type="caution">
    <text evidence="1">The sequence shown here is derived from an EMBL/GenBank/DDBJ whole genome shotgun (WGS) entry which is preliminary data.</text>
</comment>
<keyword evidence="2" id="KW-1185">Reference proteome</keyword>
<evidence type="ECO:0000313" key="1">
    <source>
        <dbReference type="EMBL" id="MCX5618817.1"/>
    </source>
</evidence>
<accession>A0ABT3WIA4</accession>
<sequence length="118" mass="13151">MMRLLVVVMAGLALFGVARAEERFVRGSDGTFMVDPQRAYEFLHAAYSEKRIADNAYDVLINKRRGPCYDAVIHMFIYYDDGGGNVTKYCYKPDLESDNAVTGEHPAYAPALPAVPPQ</sequence>
<reference evidence="1 2" key="1">
    <citation type="submission" date="2022-07" db="EMBL/GenBank/DDBJ databases">
        <title>Bombella genomes.</title>
        <authorList>
            <person name="Harer L."/>
            <person name="Styblova S."/>
            <person name="Ehrmann M."/>
        </authorList>
    </citation>
    <scope>NUCLEOTIDE SEQUENCE [LARGE SCALE GENOMIC DNA]</scope>
    <source>
        <strain evidence="1 2">TMW 2.2556</strain>
    </source>
</reference>
<organism evidence="1 2">
    <name type="scientific">Bombella pollinis</name>
    <dbReference type="NCBI Taxonomy" id="2967337"/>
    <lineage>
        <taxon>Bacteria</taxon>
        <taxon>Pseudomonadati</taxon>
        <taxon>Pseudomonadota</taxon>
        <taxon>Alphaproteobacteria</taxon>
        <taxon>Acetobacterales</taxon>
        <taxon>Acetobacteraceae</taxon>
        <taxon>Bombella</taxon>
    </lineage>
</organism>
<dbReference type="RefSeq" id="WP_155579005.1">
    <property type="nucleotide sequence ID" value="NZ_JANIDX010000001.1"/>
</dbReference>
<protein>
    <submittedName>
        <fullName evidence="1">Uncharacterized protein</fullName>
    </submittedName>
</protein>
<evidence type="ECO:0000313" key="2">
    <source>
        <dbReference type="Proteomes" id="UP001165575"/>
    </source>
</evidence>
<dbReference type="EMBL" id="JANIDX010000001">
    <property type="protein sequence ID" value="MCX5618817.1"/>
    <property type="molecule type" value="Genomic_DNA"/>
</dbReference>
<name>A0ABT3WIA4_9PROT</name>